<evidence type="ECO:0000256" key="5">
    <source>
        <dbReference type="SAM" id="MobiDB-lite"/>
    </source>
</evidence>
<keyword evidence="2" id="KW-0547">Nucleotide-binding</keyword>
<keyword evidence="8" id="KW-1185">Reference proteome</keyword>
<keyword evidence="1" id="KW-0808">Transferase</keyword>
<dbReference type="PANTHER" id="PTHR44329">
    <property type="entry name" value="SERINE/THREONINE-PROTEIN KINASE TNNI3K-RELATED"/>
    <property type="match status" value="1"/>
</dbReference>
<evidence type="ECO:0000256" key="1">
    <source>
        <dbReference type="ARBA" id="ARBA00022679"/>
    </source>
</evidence>
<dbReference type="OrthoDB" id="346907at2759"/>
<dbReference type="SUPFAM" id="SSF56112">
    <property type="entry name" value="Protein kinase-like (PK-like)"/>
    <property type="match status" value="1"/>
</dbReference>
<evidence type="ECO:0000259" key="6">
    <source>
        <dbReference type="PROSITE" id="PS50011"/>
    </source>
</evidence>
<feature type="compositionally biased region" description="Low complexity" evidence="5">
    <location>
        <begin position="691"/>
        <end position="702"/>
    </location>
</feature>
<dbReference type="Proteomes" id="UP000807342">
    <property type="component" value="Unassembled WGS sequence"/>
</dbReference>
<comment type="caution">
    <text evidence="7">The sequence shown here is derived from an EMBL/GenBank/DDBJ whole genome shotgun (WGS) entry which is preliminary data.</text>
</comment>
<dbReference type="InterPro" id="IPR011009">
    <property type="entry name" value="Kinase-like_dom_sf"/>
</dbReference>
<protein>
    <submittedName>
        <fullName evidence="7">Kinase-like protein</fullName>
    </submittedName>
</protein>
<feature type="compositionally biased region" description="Basic residues" evidence="5">
    <location>
        <begin position="485"/>
        <end position="496"/>
    </location>
</feature>
<dbReference type="InterPro" id="IPR000719">
    <property type="entry name" value="Prot_kinase_dom"/>
</dbReference>
<evidence type="ECO:0000313" key="8">
    <source>
        <dbReference type="Proteomes" id="UP000807342"/>
    </source>
</evidence>
<dbReference type="Pfam" id="PF00069">
    <property type="entry name" value="Pkinase"/>
    <property type="match status" value="1"/>
</dbReference>
<dbReference type="GO" id="GO:0005524">
    <property type="term" value="F:ATP binding"/>
    <property type="evidence" value="ECO:0007669"/>
    <property type="project" value="UniProtKB-KW"/>
</dbReference>
<dbReference type="PROSITE" id="PS50011">
    <property type="entry name" value="PROTEIN_KINASE_DOM"/>
    <property type="match status" value="1"/>
</dbReference>
<evidence type="ECO:0000256" key="3">
    <source>
        <dbReference type="ARBA" id="ARBA00022777"/>
    </source>
</evidence>
<evidence type="ECO:0000256" key="2">
    <source>
        <dbReference type="ARBA" id="ARBA00022741"/>
    </source>
</evidence>
<dbReference type="InterPro" id="IPR051681">
    <property type="entry name" value="Ser/Thr_Kinases-Pseudokinases"/>
</dbReference>
<feature type="region of interest" description="Disordered" evidence="5">
    <location>
        <begin position="687"/>
        <end position="710"/>
    </location>
</feature>
<dbReference type="PANTHER" id="PTHR44329:SF288">
    <property type="entry name" value="MITOGEN-ACTIVATED PROTEIN KINASE KINASE KINASE 20"/>
    <property type="match status" value="1"/>
</dbReference>
<feature type="region of interest" description="Disordered" evidence="5">
    <location>
        <begin position="482"/>
        <end position="516"/>
    </location>
</feature>
<gene>
    <name evidence="7" type="ORF">P691DRAFT_784563</name>
</gene>
<feature type="region of interest" description="Disordered" evidence="5">
    <location>
        <begin position="625"/>
        <end position="673"/>
    </location>
</feature>
<dbReference type="AlphaFoldDB" id="A0A9P5X9N7"/>
<feature type="compositionally biased region" description="Low complexity" evidence="5">
    <location>
        <begin position="497"/>
        <end position="513"/>
    </location>
</feature>
<keyword evidence="3 7" id="KW-0418">Kinase</keyword>
<feature type="domain" description="Protein kinase" evidence="6">
    <location>
        <begin position="189"/>
        <end position="452"/>
    </location>
</feature>
<proteinExistence type="predicted"/>
<feature type="compositionally biased region" description="Polar residues" evidence="5">
    <location>
        <begin position="625"/>
        <end position="634"/>
    </location>
</feature>
<sequence length="710" mass="79536">MLSQTSWSFQQVLVDIRSHLGSTTSSYARFLSLVEELLATYDSRRVDGIVLDIAQLLRTSPAALYQLNPLFYPRARVEFNLQYAPVTSFVLTIQDSSRIVLLDSHDERLFTIHNLSALQLREIILHPATEDHTYDDLCSVKDPAIRDCLAQLTQNLLDRRDLSKAQRKEILNFLQCLGGTPPSLLLYEIMELDLFAQSIISDLYNGCITDIHVVIKKPRIPKDSLDNSEILRELILCRQLHHPSIIPFLGVIFDERDQLGALVIPHMRHGNVIDFLKSHPTINRSTPIWQIMRGLEFLHTFQPPIAHRSIKGTNILVNDGLICCLADFGLSLIPDIAQRTRDYAVATMPWMAPEAFVPPEDGQLDLFKLDVFALGITVLEIFLGKPPLSDQSFPAMYAARVIQKETPSFPESCPFPVPPYLPELVEMMLDYEPSRRPPIRLICQGFEDNIHFPREIPPVDEVIHQAQGTEDPPALRIAQEWIKKERGRTRRSRARTKGTSTKSASSSRSRTQRVAVGPSHVKNMIAQSFHWSSSPDDYAGHPALLTHLPFYRAVMSPAPPDQFISPYITTLAQRSTPLTPPDSPPAATITVHPRPIPLAHYTPPILQYGRDSTYFTVTQDDQESFNMATPSQSGTHDHPEGSLSPPPSPGMTKRSSGSVGLGEERRVHTPILQSYEGDATLYKRRLPHAHSTSSSPPGSCGPVDFGASMY</sequence>
<dbReference type="EMBL" id="MU151271">
    <property type="protein sequence ID" value="KAF9445962.1"/>
    <property type="molecule type" value="Genomic_DNA"/>
</dbReference>
<evidence type="ECO:0000256" key="4">
    <source>
        <dbReference type="ARBA" id="ARBA00022840"/>
    </source>
</evidence>
<organism evidence="7 8">
    <name type="scientific">Macrolepiota fuliginosa MF-IS2</name>
    <dbReference type="NCBI Taxonomy" id="1400762"/>
    <lineage>
        <taxon>Eukaryota</taxon>
        <taxon>Fungi</taxon>
        <taxon>Dikarya</taxon>
        <taxon>Basidiomycota</taxon>
        <taxon>Agaricomycotina</taxon>
        <taxon>Agaricomycetes</taxon>
        <taxon>Agaricomycetidae</taxon>
        <taxon>Agaricales</taxon>
        <taxon>Agaricineae</taxon>
        <taxon>Agaricaceae</taxon>
        <taxon>Macrolepiota</taxon>
    </lineage>
</organism>
<name>A0A9P5X9N7_9AGAR</name>
<dbReference type="Gene3D" id="1.10.510.10">
    <property type="entry name" value="Transferase(Phosphotransferase) domain 1"/>
    <property type="match status" value="1"/>
</dbReference>
<keyword evidence="4" id="KW-0067">ATP-binding</keyword>
<dbReference type="GO" id="GO:0004674">
    <property type="term" value="F:protein serine/threonine kinase activity"/>
    <property type="evidence" value="ECO:0007669"/>
    <property type="project" value="TreeGrafter"/>
</dbReference>
<accession>A0A9P5X9N7</accession>
<reference evidence="7" key="1">
    <citation type="submission" date="2020-11" db="EMBL/GenBank/DDBJ databases">
        <authorList>
            <consortium name="DOE Joint Genome Institute"/>
            <person name="Ahrendt S."/>
            <person name="Riley R."/>
            <person name="Andreopoulos W."/>
            <person name="Labutti K."/>
            <person name="Pangilinan J."/>
            <person name="Ruiz-Duenas F.J."/>
            <person name="Barrasa J.M."/>
            <person name="Sanchez-Garcia M."/>
            <person name="Camarero S."/>
            <person name="Miyauchi S."/>
            <person name="Serrano A."/>
            <person name="Linde D."/>
            <person name="Babiker R."/>
            <person name="Drula E."/>
            <person name="Ayuso-Fernandez I."/>
            <person name="Pacheco R."/>
            <person name="Padilla G."/>
            <person name="Ferreira P."/>
            <person name="Barriuso J."/>
            <person name="Kellner H."/>
            <person name="Castanera R."/>
            <person name="Alfaro M."/>
            <person name="Ramirez L."/>
            <person name="Pisabarro A.G."/>
            <person name="Kuo A."/>
            <person name="Tritt A."/>
            <person name="Lipzen A."/>
            <person name="He G."/>
            <person name="Yan M."/>
            <person name="Ng V."/>
            <person name="Cullen D."/>
            <person name="Martin F."/>
            <person name="Rosso M.-N."/>
            <person name="Henrissat B."/>
            <person name="Hibbett D."/>
            <person name="Martinez A.T."/>
            <person name="Grigoriev I.V."/>
        </authorList>
    </citation>
    <scope>NUCLEOTIDE SEQUENCE</scope>
    <source>
        <strain evidence="7">MF-IS2</strain>
    </source>
</reference>
<evidence type="ECO:0000313" key="7">
    <source>
        <dbReference type="EMBL" id="KAF9445962.1"/>
    </source>
</evidence>